<dbReference type="EMBL" id="CM042010">
    <property type="protein sequence ID" value="KAI3782746.1"/>
    <property type="molecule type" value="Genomic_DNA"/>
</dbReference>
<proteinExistence type="predicted"/>
<sequence>MSDKRKRQVTGKLITSGLRSGFLEAGTSPTTPLEFTVLSPTGIIKCDMGGIGLGIVAALEQSNENIPAKKTNFRYRNPMESEPIPVKQARNVGDVRIGKEEYKRVTHQKLEKPFTEARCVTRKPIKIREQPSIFDISPARFSDDNRKMRTDSEILSSCHLCNKRLHGKDVYMYREKPFCSPECRSRRIGMDERREKHCSSQASSSPSNVTSPQVLSTGIFAI</sequence>
<reference evidence="1 2" key="2">
    <citation type="journal article" date="2022" name="Mol. Ecol. Resour.">
        <title>The genomes of chicory, endive, great burdock and yacon provide insights into Asteraceae paleo-polyploidization history and plant inulin production.</title>
        <authorList>
            <person name="Fan W."/>
            <person name="Wang S."/>
            <person name="Wang H."/>
            <person name="Wang A."/>
            <person name="Jiang F."/>
            <person name="Liu H."/>
            <person name="Zhao H."/>
            <person name="Xu D."/>
            <person name="Zhang Y."/>
        </authorList>
    </citation>
    <scope>NUCLEOTIDE SEQUENCE [LARGE SCALE GENOMIC DNA]</scope>
    <source>
        <strain evidence="2">cv. Punajuju</strain>
        <tissue evidence="1">Leaves</tissue>
    </source>
</reference>
<reference evidence="2" key="1">
    <citation type="journal article" date="2022" name="Mol. Ecol. Resour.">
        <title>The genomes of chicory, endive, great burdock and yacon provide insights into Asteraceae palaeo-polyploidization history and plant inulin production.</title>
        <authorList>
            <person name="Fan W."/>
            <person name="Wang S."/>
            <person name="Wang H."/>
            <person name="Wang A."/>
            <person name="Jiang F."/>
            <person name="Liu H."/>
            <person name="Zhao H."/>
            <person name="Xu D."/>
            <person name="Zhang Y."/>
        </authorList>
    </citation>
    <scope>NUCLEOTIDE SEQUENCE [LARGE SCALE GENOMIC DNA]</scope>
    <source>
        <strain evidence="2">cv. Punajuju</strain>
    </source>
</reference>
<dbReference type="Proteomes" id="UP001055811">
    <property type="component" value="Linkage Group LG02"/>
</dbReference>
<evidence type="ECO:0000313" key="2">
    <source>
        <dbReference type="Proteomes" id="UP001055811"/>
    </source>
</evidence>
<gene>
    <name evidence="1" type="ORF">L2E82_12801</name>
</gene>
<comment type="caution">
    <text evidence="1">The sequence shown here is derived from an EMBL/GenBank/DDBJ whole genome shotgun (WGS) entry which is preliminary data.</text>
</comment>
<organism evidence="1 2">
    <name type="scientific">Cichorium intybus</name>
    <name type="common">Chicory</name>
    <dbReference type="NCBI Taxonomy" id="13427"/>
    <lineage>
        <taxon>Eukaryota</taxon>
        <taxon>Viridiplantae</taxon>
        <taxon>Streptophyta</taxon>
        <taxon>Embryophyta</taxon>
        <taxon>Tracheophyta</taxon>
        <taxon>Spermatophyta</taxon>
        <taxon>Magnoliopsida</taxon>
        <taxon>eudicotyledons</taxon>
        <taxon>Gunneridae</taxon>
        <taxon>Pentapetalae</taxon>
        <taxon>asterids</taxon>
        <taxon>campanulids</taxon>
        <taxon>Asterales</taxon>
        <taxon>Asteraceae</taxon>
        <taxon>Cichorioideae</taxon>
        <taxon>Cichorieae</taxon>
        <taxon>Cichoriinae</taxon>
        <taxon>Cichorium</taxon>
    </lineage>
</organism>
<name>A0ACB9GI52_CICIN</name>
<protein>
    <submittedName>
        <fullName evidence="1">Uncharacterized protein</fullName>
    </submittedName>
</protein>
<evidence type="ECO:0000313" key="1">
    <source>
        <dbReference type="EMBL" id="KAI3782746.1"/>
    </source>
</evidence>
<accession>A0ACB9GI52</accession>
<keyword evidence="2" id="KW-1185">Reference proteome</keyword>